<evidence type="ECO:0000256" key="10">
    <source>
        <dbReference type="ARBA" id="ARBA00023316"/>
    </source>
</evidence>
<accession>A0A0H3AA44</accession>
<feature type="transmembrane region" description="Helical" evidence="11">
    <location>
        <begin position="52"/>
        <end position="69"/>
    </location>
</feature>
<dbReference type="GO" id="GO:0008360">
    <property type="term" value="P:regulation of cell shape"/>
    <property type="evidence" value="ECO:0007669"/>
    <property type="project" value="UniProtKB-KW"/>
</dbReference>
<evidence type="ECO:0000256" key="5">
    <source>
        <dbReference type="ARBA" id="ARBA00022692"/>
    </source>
</evidence>
<keyword evidence="11" id="KW-0997">Cell inner membrane</keyword>
<dbReference type="AlphaFoldDB" id="A0A0H3AA44"/>
<dbReference type="InterPro" id="IPR011923">
    <property type="entry name" value="RodA/MrdB"/>
</dbReference>
<dbReference type="HAMAP" id="MF_02079">
    <property type="entry name" value="PGT_RodA"/>
    <property type="match status" value="1"/>
</dbReference>
<comment type="similarity">
    <text evidence="11">Belongs to the SEDS family. MrdB/RodA subfamily.</text>
</comment>
<dbReference type="GO" id="GO:0005886">
    <property type="term" value="C:plasma membrane"/>
    <property type="evidence" value="ECO:0007669"/>
    <property type="project" value="UniProtKB-SubCell"/>
</dbReference>
<dbReference type="GO" id="GO:0071555">
    <property type="term" value="P:cell wall organization"/>
    <property type="evidence" value="ECO:0007669"/>
    <property type="project" value="UniProtKB-KW"/>
</dbReference>
<evidence type="ECO:0000256" key="4">
    <source>
        <dbReference type="ARBA" id="ARBA00022679"/>
    </source>
</evidence>
<reference evidence="13" key="1">
    <citation type="journal article" date="2009" name="Environ. Microbiol.">
        <title>Contribution of mobile genetic elements to Desulfovibrio vulgaris genome plasticity.</title>
        <authorList>
            <person name="Walker C.B."/>
            <person name="Stolyar S."/>
            <person name="Chivian D."/>
            <person name="Pinel N."/>
            <person name="Gabster J.A."/>
            <person name="Dehal P.S."/>
            <person name="He Z."/>
            <person name="Yang Z.K."/>
            <person name="Yen H.C."/>
            <person name="Zhou J."/>
            <person name="Wall J.D."/>
            <person name="Hazen T.C."/>
            <person name="Arkin A.P."/>
            <person name="Stahl D.A."/>
        </authorList>
    </citation>
    <scope>NUCLEOTIDE SEQUENCE [LARGE SCALE GENOMIC DNA]</scope>
    <source>
        <strain evidence="13">DP4</strain>
    </source>
</reference>
<comment type="pathway">
    <text evidence="11">Cell wall biogenesis; peptidoglycan biosynthesis.</text>
</comment>
<evidence type="ECO:0000256" key="6">
    <source>
        <dbReference type="ARBA" id="ARBA00022960"/>
    </source>
</evidence>
<feature type="transmembrane region" description="Helical" evidence="11">
    <location>
        <begin position="76"/>
        <end position="96"/>
    </location>
</feature>
<gene>
    <name evidence="11" type="primary">rodA</name>
    <name evidence="12" type="ordered locus">Dvul_2188</name>
</gene>
<name>A0A0H3AA44_NITV4</name>
<keyword evidence="4 11" id="KW-0808">Transferase</keyword>
<keyword evidence="2 11" id="KW-1003">Cell membrane</keyword>
<keyword evidence="9 11" id="KW-0472">Membrane</keyword>
<feature type="transmembrane region" description="Helical" evidence="11">
    <location>
        <begin position="143"/>
        <end position="159"/>
    </location>
</feature>
<dbReference type="GO" id="GO:0008955">
    <property type="term" value="F:peptidoglycan glycosyltransferase activity"/>
    <property type="evidence" value="ECO:0007669"/>
    <property type="project" value="UniProtKB-UniRule"/>
</dbReference>
<sequence length="371" mass="41091" precursor="true">MTPIDRRLITHMNWGLLAFTFILFCVGAANLYSASGVRIEDGIEVSSFYQKQLVWGLIGLGGMITFMLFDYRHLKSLAWPIFILTVLLLACVPPFGKVIYGARRWLSFGLFNLQPSEIAKISILILGARLLSGDKNSLNWTELFKVLGVGLVPAAFIVIQPDLGTTLNLLLLLGGMILYHGIQWRVLKVCLAVVPPLLPLGWFCLHDYQKQRILTFLDPQNDPLGAGYHIIQSQIAIGSGELWGKGFLGGTQSQLRFLPEKHTDFAVAVFGEEWGFVGCVALLALFSLFLLSIFNTARDAKDRFGSTLAAGVFFYFFWQILINTGMVVGIMPVVGIPLPFISYGGSATLVNFSLIGLVLNVSMRRFVFKTN</sequence>
<dbReference type="GO" id="GO:0009252">
    <property type="term" value="P:peptidoglycan biosynthetic process"/>
    <property type="evidence" value="ECO:0007669"/>
    <property type="project" value="UniProtKB-UniRule"/>
</dbReference>
<keyword evidence="7 11" id="KW-0573">Peptidoglycan synthesis</keyword>
<dbReference type="PANTHER" id="PTHR30474:SF1">
    <property type="entry name" value="PEPTIDOGLYCAN GLYCOSYLTRANSFERASE MRDB"/>
    <property type="match status" value="1"/>
</dbReference>
<dbReference type="Proteomes" id="UP000009173">
    <property type="component" value="Chromosome"/>
</dbReference>
<dbReference type="EMBL" id="CP000527">
    <property type="protein sequence ID" value="ABM29204.1"/>
    <property type="molecule type" value="Genomic_DNA"/>
</dbReference>
<feature type="transmembrane region" description="Helical" evidence="11">
    <location>
        <begin position="12"/>
        <end position="32"/>
    </location>
</feature>
<dbReference type="GO" id="GO:0032153">
    <property type="term" value="C:cell division site"/>
    <property type="evidence" value="ECO:0007669"/>
    <property type="project" value="TreeGrafter"/>
</dbReference>
<evidence type="ECO:0000256" key="11">
    <source>
        <dbReference type="HAMAP-Rule" id="MF_02079"/>
    </source>
</evidence>
<organism evidence="12 13">
    <name type="scientific">Nitratidesulfovibrio vulgaris (strain DP4)</name>
    <name type="common">Desulfovibrio vulgaris</name>
    <dbReference type="NCBI Taxonomy" id="391774"/>
    <lineage>
        <taxon>Bacteria</taxon>
        <taxon>Pseudomonadati</taxon>
        <taxon>Thermodesulfobacteriota</taxon>
        <taxon>Desulfovibrionia</taxon>
        <taxon>Desulfovibrionales</taxon>
        <taxon>Desulfovibrionaceae</taxon>
        <taxon>Nitratidesulfovibrio</taxon>
    </lineage>
</organism>
<feature type="transmembrane region" description="Helical" evidence="11">
    <location>
        <begin position="189"/>
        <end position="208"/>
    </location>
</feature>
<dbReference type="KEGG" id="dvl:Dvul_2188"/>
<dbReference type="Pfam" id="PF01098">
    <property type="entry name" value="FTSW_RODA_SPOVE"/>
    <property type="match status" value="1"/>
</dbReference>
<keyword evidence="5 11" id="KW-0812">Transmembrane</keyword>
<keyword evidence="3 11" id="KW-0328">Glycosyltransferase</keyword>
<evidence type="ECO:0000256" key="9">
    <source>
        <dbReference type="ARBA" id="ARBA00023136"/>
    </source>
</evidence>
<comment type="function">
    <text evidence="11">Peptidoglycan polymerase that is essential for cell wall elongation.</text>
</comment>
<dbReference type="PROSITE" id="PS00428">
    <property type="entry name" value="FTSW_RODA_SPOVE"/>
    <property type="match status" value="1"/>
</dbReference>
<dbReference type="EC" id="2.4.99.28" evidence="11"/>
<keyword evidence="10 11" id="KW-0961">Cell wall biogenesis/degradation</keyword>
<dbReference type="UniPathway" id="UPA00219"/>
<dbReference type="InterPro" id="IPR018365">
    <property type="entry name" value="Cell_cycle_FtsW-rel_CS"/>
</dbReference>
<evidence type="ECO:0000256" key="3">
    <source>
        <dbReference type="ARBA" id="ARBA00022676"/>
    </source>
</evidence>
<evidence type="ECO:0000256" key="8">
    <source>
        <dbReference type="ARBA" id="ARBA00022989"/>
    </source>
</evidence>
<comment type="catalytic activity">
    <reaction evidence="11">
        <text>[GlcNAc-(1-&gt;4)-Mur2Ac(oyl-L-Ala-gamma-D-Glu-L-Lys-D-Ala-D-Ala)](n)-di-trans,octa-cis-undecaprenyl diphosphate + beta-D-GlcNAc-(1-&gt;4)-Mur2Ac(oyl-L-Ala-gamma-D-Glu-L-Lys-D-Ala-D-Ala)-di-trans,octa-cis-undecaprenyl diphosphate = [GlcNAc-(1-&gt;4)-Mur2Ac(oyl-L-Ala-gamma-D-Glu-L-Lys-D-Ala-D-Ala)](n+1)-di-trans,octa-cis-undecaprenyl diphosphate + di-trans,octa-cis-undecaprenyl diphosphate + H(+)</text>
        <dbReference type="Rhea" id="RHEA:23708"/>
        <dbReference type="Rhea" id="RHEA-COMP:9602"/>
        <dbReference type="Rhea" id="RHEA-COMP:9603"/>
        <dbReference type="ChEBI" id="CHEBI:15378"/>
        <dbReference type="ChEBI" id="CHEBI:58405"/>
        <dbReference type="ChEBI" id="CHEBI:60033"/>
        <dbReference type="ChEBI" id="CHEBI:78435"/>
        <dbReference type="EC" id="2.4.99.28"/>
    </reaction>
</comment>
<dbReference type="GO" id="GO:0015648">
    <property type="term" value="F:lipid-linked peptidoglycan transporter activity"/>
    <property type="evidence" value="ECO:0007669"/>
    <property type="project" value="TreeGrafter"/>
</dbReference>
<keyword evidence="8 11" id="KW-1133">Transmembrane helix</keyword>
<protein>
    <recommendedName>
        <fullName evidence="11">Peptidoglycan glycosyltransferase RodA</fullName>
        <shortName evidence="11">PGT</shortName>
        <ecNumber evidence="11">2.4.99.28</ecNumber>
    </recommendedName>
    <alternativeName>
        <fullName evidence="11">Cell elongation protein RodA</fullName>
    </alternativeName>
    <alternativeName>
        <fullName evidence="11">Cell wall polymerase</fullName>
    </alternativeName>
    <alternativeName>
        <fullName evidence="11">Peptidoglycan polymerase</fullName>
        <shortName evidence="11">PG polymerase</shortName>
    </alternativeName>
</protein>
<dbReference type="HOGENOM" id="CLU_029243_2_2_7"/>
<dbReference type="NCBIfam" id="TIGR02210">
    <property type="entry name" value="rodA_shape"/>
    <property type="match status" value="1"/>
</dbReference>
<comment type="subcellular location">
    <subcellularLocation>
        <location evidence="11">Cell inner membrane</location>
        <topology evidence="11">Multi-pass membrane protein</topology>
    </subcellularLocation>
    <subcellularLocation>
        <location evidence="1">Membrane</location>
        <topology evidence="1">Multi-pass membrane protein</topology>
    </subcellularLocation>
</comment>
<evidence type="ECO:0000256" key="2">
    <source>
        <dbReference type="ARBA" id="ARBA00022475"/>
    </source>
</evidence>
<evidence type="ECO:0000256" key="1">
    <source>
        <dbReference type="ARBA" id="ARBA00004141"/>
    </source>
</evidence>
<dbReference type="InterPro" id="IPR001182">
    <property type="entry name" value="FtsW/RodA"/>
</dbReference>
<dbReference type="RefSeq" id="WP_010938086.1">
    <property type="nucleotide sequence ID" value="NC_008751.1"/>
</dbReference>
<proteinExistence type="inferred from homology"/>
<evidence type="ECO:0000313" key="13">
    <source>
        <dbReference type="Proteomes" id="UP000009173"/>
    </source>
</evidence>
<dbReference type="GO" id="GO:0051301">
    <property type="term" value="P:cell division"/>
    <property type="evidence" value="ECO:0007669"/>
    <property type="project" value="InterPro"/>
</dbReference>
<evidence type="ECO:0000313" key="12">
    <source>
        <dbReference type="EMBL" id="ABM29204.1"/>
    </source>
</evidence>
<evidence type="ECO:0000256" key="7">
    <source>
        <dbReference type="ARBA" id="ARBA00022984"/>
    </source>
</evidence>
<feature type="transmembrane region" description="Helical" evidence="11">
    <location>
        <begin position="340"/>
        <end position="361"/>
    </location>
</feature>
<feature type="transmembrane region" description="Helical" evidence="11">
    <location>
        <begin position="308"/>
        <end position="334"/>
    </location>
</feature>
<dbReference type="PANTHER" id="PTHR30474">
    <property type="entry name" value="CELL CYCLE PROTEIN"/>
    <property type="match status" value="1"/>
</dbReference>
<feature type="transmembrane region" description="Helical" evidence="11">
    <location>
        <begin position="165"/>
        <end position="182"/>
    </location>
</feature>
<feature type="transmembrane region" description="Helical" evidence="11">
    <location>
        <begin position="274"/>
        <end position="296"/>
    </location>
</feature>
<keyword evidence="6 11" id="KW-0133">Cell shape</keyword>